<dbReference type="PROSITE" id="PS00300">
    <property type="entry name" value="SRP54"/>
    <property type="match status" value="1"/>
</dbReference>
<name>A6P099_9FIRM</name>
<evidence type="ECO:0000256" key="9">
    <source>
        <dbReference type="SAM" id="MobiDB-lite"/>
    </source>
</evidence>
<comment type="caution">
    <text evidence="12">The sequence shown here is derived from an EMBL/GenBank/DDBJ whole genome shotgun (WGS) entry which is preliminary data.</text>
</comment>
<dbReference type="GO" id="GO:0005886">
    <property type="term" value="C:plasma membrane"/>
    <property type="evidence" value="ECO:0007669"/>
    <property type="project" value="UniProtKB-SubCell"/>
</dbReference>
<feature type="transmembrane region" description="Helical" evidence="10">
    <location>
        <begin position="245"/>
        <end position="265"/>
    </location>
</feature>
<proteinExistence type="predicted"/>
<feature type="transmembrane region" description="Helical" evidence="10">
    <location>
        <begin position="104"/>
        <end position="125"/>
    </location>
</feature>
<dbReference type="eggNOG" id="COG1368">
    <property type="taxonomic scope" value="Bacteria"/>
</dbReference>
<keyword evidence="5" id="KW-0547">Nucleotide-binding</keyword>
<keyword evidence="3" id="KW-1003">Cell membrane</keyword>
<dbReference type="Gene3D" id="3.40.720.10">
    <property type="entry name" value="Alkaline Phosphatase, subunit A"/>
    <property type="match status" value="1"/>
</dbReference>
<keyword evidence="8 10" id="KW-0472">Membrane</keyword>
<gene>
    <name evidence="12" type="ORF">BACCAP_03907</name>
</gene>
<comment type="pathway">
    <text evidence="2">Cell wall biogenesis; lipoteichoic acid biosynthesis.</text>
</comment>
<reference evidence="12 13" key="1">
    <citation type="submission" date="2007-04" db="EMBL/GenBank/DDBJ databases">
        <authorList>
            <person name="Fulton L."/>
            <person name="Clifton S."/>
            <person name="Fulton B."/>
            <person name="Xu J."/>
            <person name="Minx P."/>
            <person name="Pepin K.H."/>
            <person name="Johnson M."/>
            <person name="Thiruvilangam P."/>
            <person name="Bhonagiri V."/>
            <person name="Nash W.E."/>
            <person name="Mardis E.R."/>
            <person name="Wilson R.K."/>
        </authorList>
    </citation>
    <scope>NUCLEOTIDE SEQUENCE [LARGE SCALE GENOMIC DNA]</scope>
    <source>
        <strain evidence="12 13">ATCC 29799</strain>
    </source>
</reference>
<evidence type="ECO:0000256" key="5">
    <source>
        <dbReference type="ARBA" id="ARBA00022741"/>
    </source>
</evidence>
<keyword evidence="4 10" id="KW-0812">Transmembrane</keyword>
<evidence type="ECO:0000313" key="12">
    <source>
        <dbReference type="EMBL" id="EDM98249.1"/>
    </source>
</evidence>
<feature type="transmembrane region" description="Helical" evidence="10">
    <location>
        <begin position="145"/>
        <end position="175"/>
    </location>
</feature>
<feature type="compositionally biased region" description="Basic residues" evidence="9">
    <location>
        <begin position="7"/>
        <end position="28"/>
    </location>
</feature>
<accession>A6P099</accession>
<dbReference type="STRING" id="411467.BACCAP_03907"/>
<dbReference type="AlphaFoldDB" id="A6P099"/>
<comment type="subcellular location">
    <subcellularLocation>
        <location evidence="1">Cell membrane</location>
        <topology evidence="1">Multi-pass membrane protein</topology>
    </subcellularLocation>
</comment>
<evidence type="ECO:0000256" key="2">
    <source>
        <dbReference type="ARBA" id="ARBA00004936"/>
    </source>
</evidence>
<evidence type="ECO:0000256" key="1">
    <source>
        <dbReference type="ARBA" id="ARBA00004651"/>
    </source>
</evidence>
<dbReference type="EMBL" id="AAXG02000041">
    <property type="protein sequence ID" value="EDM98249.1"/>
    <property type="molecule type" value="Genomic_DNA"/>
</dbReference>
<evidence type="ECO:0000256" key="6">
    <source>
        <dbReference type="ARBA" id="ARBA00022989"/>
    </source>
</evidence>
<dbReference type="PANTHER" id="PTHR47371">
    <property type="entry name" value="LIPOTEICHOIC ACID SYNTHASE"/>
    <property type="match status" value="1"/>
</dbReference>
<reference evidence="12 13" key="2">
    <citation type="submission" date="2007-06" db="EMBL/GenBank/DDBJ databases">
        <title>Draft genome sequence of Pseudoflavonifractor capillosus ATCC 29799.</title>
        <authorList>
            <person name="Sudarsanam P."/>
            <person name="Ley R."/>
            <person name="Guruge J."/>
            <person name="Turnbaugh P.J."/>
            <person name="Mahowald M."/>
            <person name="Liep D."/>
            <person name="Gordon J."/>
        </authorList>
    </citation>
    <scope>NUCLEOTIDE SEQUENCE [LARGE SCALE GENOMIC DNA]</scope>
    <source>
        <strain evidence="12 13">ATCC 29799</strain>
    </source>
</reference>
<evidence type="ECO:0000256" key="8">
    <source>
        <dbReference type="ARBA" id="ARBA00023136"/>
    </source>
</evidence>
<dbReference type="InterPro" id="IPR017850">
    <property type="entry name" value="Alkaline_phosphatase_core_sf"/>
</dbReference>
<dbReference type="InterPro" id="IPR050448">
    <property type="entry name" value="OpgB/LTA_synthase_biosynth"/>
</dbReference>
<dbReference type="CDD" id="cd16015">
    <property type="entry name" value="LTA_synthase"/>
    <property type="match status" value="1"/>
</dbReference>
<dbReference type="SUPFAM" id="SSF53649">
    <property type="entry name" value="Alkaline phosphatase-like"/>
    <property type="match status" value="1"/>
</dbReference>
<dbReference type="InterPro" id="IPR000897">
    <property type="entry name" value="SRP54_GTPase_dom"/>
</dbReference>
<evidence type="ECO:0000313" key="13">
    <source>
        <dbReference type="Proteomes" id="UP000003639"/>
    </source>
</evidence>
<dbReference type="Proteomes" id="UP000003639">
    <property type="component" value="Unassembled WGS sequence"/>
</dbReference>
<dbReference type="InterPro" id="IPR000917">
    <property type="entry name" value="Sulfatase_N"/>
</dbReference>
<feature type="region of interest" description="Disordered" evidence="9">
    <location>
        <begin position="59"/>
        <end position="89"/>
    </location>
</feature>
<organism evidence="12 13">
    <name type="scientific">Pseudoflavonifractor capillosus ATCC 29799</name>
    <dbReference type="NCBI Taxonomy" id="411467"/>
    <lineage>
        <taxon>Bacteria</taxon>
        <taxon>Bacillati</taxon>
        <taxon>Bacillota</taxon>
        <taxon>Clostridia</taxon>
        <taxon>Eubacteriales</taxon>
        <taxon>Oscillospiraceae</taxon>
        <taxon>Pseudoflavonifractor</taxon>
    </lineage>
</organism>
<dbReference type="Pfam" id="PF00884">
    <property type="entry name" value="Sulfatase"/>
    <property type="match status" value="1"/>
</dbReference>
<feature type="region of interest" description="Disordered" evidence="9">
    <location>
        <begin position="1"/>
        <end position="44"/>
    </location>
</feature>
<feature type="transmembrane region" description="Helical" evidence="10">
    <location>
        <begin position="216"/>
        <end position="238"/>
    </location>
</feature>
<keyword evidence="7" id="KW-0342">GTP-binding</keyword>
<keyword evidence="6 10" id="KW-1133">Transmembrane helix</keyword>
<sequence>MTLRVNHLAKKKGKHNALEARRRKNRRRQNAERAARLAQEGMLPDSGEQTAVLTAVAEPDSPVTPPAAEAGTPESAGAPQERRRRFSLRRKETKARAPWRYHTWVWYLMVFLLPLAILTATQLITVQSVEETMAWASGNMAALGLGYLLLLACEGVLLAITSGIFSAGLILAVPMLTMSISSYFKEVVNGVPLMVSDLAMATHMGTIAGFMKPGMSFGACTIPAVLLVFVLLALTLLFARRPRRIRWYASLIVGLCGVLVLVGSANLPLTRDFLSGPEDEIQAERNDRLGFLLGMYSGVLDSAVQKPDAYNENNMNGILLKVKRNAASTQTPEVQPNVIMLMSESFCDPEAVLPGVEFEDDPIPNYRALAEEWPSGKFLSNTYAGGTGNVEMEVMTGIPIAFVGEGEDLTSLQDETAYDRAPSIIKAFSAQGYATEFVHSYTARLYNREENFEKIGFDKLVFEEDFPEDAEWEGPYLSDMALTEMLISEFENRDKSKPLLLYGLSMENHQPYYEGKFEESSGLDFSSDKLGDQELGSIDALLHGIHDADAALGKLLEYFEQCEEPVIVIFWGDHLPGLSMDEENTIYSELGYSSTADTKSWSPEELKRMHTTRFLVWNNYGAELEVPETVSATSLGVHILDWAGVPRPLYFQWVDMALEDMLLYRQRLYVSADGTPYYEPPEEDADTVDTYRTIVYDILYGQGYIADAMTAPVQRK</sequence>
<dbReference type="GO" id="GO:0005525">
    <property type="term" value="F:GTP binding"/>
    <property type="evidence" value="ECO:0007669"/>
    <property type="project" value="UniProtKB-KW"/>
</dbReference>
<dbReference type="PANTHER" id="PTHR47371:SF3">
    <property type="entry name" value="PHOSPHOGLYCEROL TRANSFERASE I"/>
    <property type="match status" value="1"/>
</dbReference>
<dbReference type="EC" id="3.1.6.-" evidence="12"/>
<evidence type="ECO:0000256" key="4">
    <source>
        <dbReference type="ARBA" id="ARBA00022692"/>
    </source>
</evidence>
<keyword evidence="13" id="KW-1185">Reference proteome</keyword>
<keyword evidence="12" id="KW-0378">Hydrolase</keyword>
<evidence type="ECO:0000259" key="11">
    <source>
        <dbReference type="PROSITE" id="PS00300"/>
    </source>
</evidence>
<evidence type="ECO:0000256" key="7">
    <source>
        <dbReference type="ARBA" id="ARBA00023134"/>
    </source>
</evidence>
<evidence type="ECO:0000256" key="3">
    <source>
        <dbReference type="ARBA" id="ARBA00022475"/>
    </source>
</evidence>
<feature type="domain" description="SRP54-type proteins GTP-binding" evidence="11">
    <location>
        <begin position="399"/>
        <end position="412"/>
    </location>
</feature>
<dbReference type="GO" id="GO:0016787">
    <property type="term" value="F:hydrolase activity"/>
    <property type="evidence" value="ECO:0007669"/>
    <property type="project" value="UniProtKB-KW"/>
</dbReference>
<dbReference type="GO" id="GO:0006614">
    <property type="term" value="P:SRP-dependent cotranslational protein targeting to membrane"/>
    <property type="evidence" value="ECO:0007669"/>
    <property type="project" value="InterPro"/>
</dbReference>
<protein>
    <submittedName>
        <fullName evidence="12">Arylsulfatase</fullName>
        <ecNumber evidence="12">3.1.6.-</ecNumber>
    </submittedName>
</protein>
<evidence type="ECO:0000256" key="10">
    <source>
        <dbReference type="SAM" id="Phobius"/>
    </source>
</evidence>